<dbReference type="STRING" id="73230.A0A2B7Z7C0"/>
<accession>A0A2B7Z7C0</accession>
<feature type="region of interest" description="Disordered" evidence="2">
    <location>
        <begin position="161"/>
        <end position="205"/>
    </location>
</feature>
<keyword evidence="5" id="KW-1185">Reference proteome</keyword>
<dbReference type="AlphaFoldDB" id="A0A2B7Z7C0"/>
<evidence type="ECO:0000256" key="1">
    <source>
        <dbReference type="ARBA" id="ARBA00022801"/>
    </source>
</evidence>
<dbReference type="Pfam" id="PF07910">
    <property type="entry name" value="Peptidase_C78"/>
    <property type="match status" value="1"/>
</dbReference>
<reference evidence="4 5" key="1">
    <citation type="submission" date="2017-10" db="EMBL/GenBank/DDBJ databases">
        <title>Comparative genomics in systemic dimorphic fungi from Ajellomycetaceae.</title>
        <authorList>
            <person name="Munoz J.F."/>
            <person name="Mcewen J.G."/>
            <person name="Clay O.K."/>
            <person name="Cuomo C.A."/>
        </authorList>
    </citation>
    <scope>NUCLEOTIDE SEQUENCE [LARGE SCALE GENOMIC DNA]</scope>
    <source>
        <strain evidence="4 5">UAMH4076</strain>
    </source>
</reference>
<evidence type="ECO:0000313" key="5">
    <source>
        <dbReference type="Proteomes" id="UP000226031"/>
    </source>
</evidence>
<proteinExistence type="predicted"/>
<evidence type="ECO:0000313" key="4">
    <source>
        <dbReference type="EMBL" id="PGH29475.1"/>
    </source>
</evidence>
<gene>
    <name evidence="4" type="ORF">GX50_07766</name>
</gene>
<feature type="compositionally biased region" description="Polar residues" evidence="2">
    <location>
        <begin position="68"/>
        <end position="78"/>
    </location>
</feature>
<dbReference type="GO" id="GO:0016787">
    <property type="term" value="F:hydrolase activity"/>
    <property type="evidence" value="ECO:0007669"/>
    <property type="project" value="UniProtKB-KW"/>
</dbReference>
<comment type="caution">
    <text evidence="4">The sequence shown here is derived from an EMBL/GenBank/DDBJ whole genome shotgun (WGS) entry which is preliminary data.</text>
</comment>
<dbReference type="Proteomes" id="UP000226031">
    <property type="component" value="Unassembled WGS sequence"/>
</dbReference>
<keyword evidence="1" id="KW-0378">Hydrolase</keyword>
<feature type="compositionally biased region" description="Basic and acidic residues" evidence="2">
    <location>
        <begin position="170"/>
        <end position="181"/>
    </location>
</feature>
<dbReference type="Gene3D" id="3.90.70.130">
    <property type="match status" value="1"/>
</dbReference>
<protein>
    <recommendedName>
        <fullName evidence="3">UFSP1/2/DUB catalytic domain-containing protein</fullName>
    </recommendedName>
</protein>
<name>A0A2B7Z7C0_9EURO</name>
<dbReference type="InterPro" id="IPR012462">
    <property type="entry name" value="UFSP1/2_DUB_cat"/>
</dbReference>
<feature type="compositionally biased region" description="Basic residues" evidence="2">
    <location>
        <begin position="189"/>
        <end position="199"/>
    </location>
</feature>
<feature type="region of interest" description="Disordered" evidence="2">
    <location>
        <begin position="68"/>
        <end position="87"/>
    </location>
</feature>
<feature type="domain" description="UFSP1/2/DUB catalytic" evidence="3">
    <location>
        <begin position="277"/>
        <end position="496"/>
    </location>
</feature>
<sequence length="512" mass="57016">MAQDGMEVDVLPCPFCDFSDSDPYFLTQHVELCHPENGDSPFIATEEPQEPHPIPQNLQYSAARNIKNSPVPSATESSANDDDPLDGYVDCPQGCGEIISTAELSSHLDLHMAEGMAFEEAGGAVCKDESPETEAEGDANTDYIYHDIESRFCTKLPKALRNRDNILQPKDSRKGSHRDSKAASGPSEKRKRRSKRKHRDAAGGFVRRLGRSELGPYAHEKQMPSWLRNMLEEGAKVTVSNQIQPDGTLRRVEFVANETSHLIPVLAQLCELDETVEQAFLCSAAARHVFKMPKEGGFCGYRNIQMLVSYIQDTRADGYEQFPGRLPTILRLQDLIEQAWDLGFNSTAQIETGGIKGTRKYIGTSEAQALFLSLGIECTAGAFGTTQDISAHDALLDDILAYFQQGCSTNNERITQTELPPVYLQHEGHSLTIVGFEIRKSGSANLLVFDPMFKTSPAIERLIGNNHIRSQDPGRFIKAYRRGPGYLQKYKEFEILKLSPSTRWETPLQPET</sequence>
<dbReference type="EMBL" id="PDND01000238">
    <property type="protein sequence ID" value="PGH29475.1"/>
    <property type="molecule type" value="Genomic_DNA"/>
</dbReference>
<organism evidence="4 5">
    <name type="scientific">[Emmonsia] crescens</name>
    <dbReference type="NCBI Taxonomy" id="73230"/>
    <lineage>
        <taxon>Eukaryota</taxon>
        <taxon>Fungi</taxon>
        <taxon>Dikarya</taxon>
        <taxon>Ascomycota</taxon>
        <taxon>Pezizomycotina</taxon>
        <taxon>Eurotiomycetes</taxon>
        <taxon>Eurotiomycetidae</taxon>
        <taxon>Onygenales</taxon>
        <taxon>Ajellomycetaceae</taxon>
        <taxon>Emergomyces</taxon>
    </lineage>
</organism>
<evidence type="ECO:0000259" key="3">
    <source>
        <dbReference type="Pfam" id="PF07910"/>
    </source>
</evidence>
<dbReference type="VEuPathDB" id="FungiDB:EMCG_02483"/>
<evidence type="ECO:0000256" key="2">
    <source>
        <dbReference type="SAM" id="MobiDB-lite"/>
    </source>
</evidence>